<keyword evidence="3" id="KW-1185">Reference proteome</keyword>
<gene>
    <name evidence="2" type="primary">DMAC2L</name>
</gene>
<feature type="domain" description="Reverse transcriptase" evidence="1">
    <location>
        <begin position="88"/>
        <end position="164"/>
    </location>
</feature>
<reference evidence="2" key="2">
    <citation type="submission" date="2025-08" db="UniProtKB">
        <authorList>
            <consortium name="Ensembl"/>
        </authorList>
    </citation>
    <scope>IDENTIFICATION</scope>
</reference>
<dbReference type="Ensembl" id="ENSATET00000078765.1">
    <property type="protein sequence ID" value="ENSATEP00000072038.1"/>
    <property type="gene ID" value="ENSATEG00000032938.1"/>
</dbReference>
<accession>A0AAQ6IEF8</accession>
<organism evidence="2 3">
    <name type="scientific">Anabas testudineus</name>
    <name type="common">Climbing perch</name>
    <name type="synonym">Anthias testudineus</name>
    <dbReference type="NCBI Taxonomy" id="64144"/>
    <lineage>
        <taxon>Eukaryota</taxon>
        <taxon>Metazoa</taxon>
        <taxon>Chordata</taxon>
        <taxon>Craniata</taxon>
        <taxon>Vertebrata</taxon>
        <taxon>Euteleostomi</taxon>
        <taxon>Actinopterygii</taxon>
        <taxon>Neopterygii</taxon>
        <taxon>Teleostei</taxon>
        <taxon>Neoteleostei</taxon>
        <taxon>Acanthomorphata</taxon>
        <taxon>Anabantaria</taxon>
        <taxon>Anabantiformes</taxon>
        <taxon>Anabantoidei</taxon>
        <taxon>Anabantidae</taxon>
        <taxon>Anabas</taxon>
    </lineage>
</organism>
<proteinExistence type="predicted"/>
<name>A0AAQ6IEF8_ANATE</name>
<dbReference type="Pfam" id="PF00078">
    <property type="entry name" value="RVT_1"/>
    <property type="match status" value="1"/>
</dbReference>
<protein>
    <recommendedName>
        <fullName evidence="1">Reverse transcriptase domain-containing protein</fullName>
    </recommendedName>
</protein>
<sequence length="224" mass="25573">MTSYTFTVHVLFPRFRVIRNSCDNVLAQNGYSLYSFVRSYADRHIDHNILLHRLEIESRKPEWFNAIGRFSCTRYDDLHAQQAAMVRAVLGPILFTLYMSPLGNIIRKHSINFHCYADDSQLYLSMKPGETNQLVKLQECLKDIKAWMTSNFLLLNPDKTEVILFGPKNLRDTMSKHILTIDDLVLASIVFPPLCLPLSLCTFLQVSSAWSCTSPESSSSAQCS</sequence>
<evidence type="ECO:0000313" key="3">
    <source>
        <dbReference type="Proteomes" id="UP000265040"/>
    </source>
</evidence>
<evidence type="ECO:0000259" key="1">
    <source>
        <dbReference type="Pfam" id="PF00078"/>
    </source>
</evidence>
<reference evidence="2 3" key="1">
    <citation type="submission" date="2021-04" db="EMBL/GenBank/DDBJ databases">
        <authorList>
            <consortium name="Wellcome Sanger Institute Data Sharing"/>
        </authorList>
    </citation>
    <scope>NUCLEOTIDE SEQUENCE [LARGE SCALE GENOMIC DNA]</scope>
</reference>
<dbReference type="GeneTree" id="ENSGT01120000272224"/>
<evidence type="ECO:0000313" key="2">
    <source>
        <dbReference type="Ensembl" id="ENSATEP00000072038.1"/>
    </source>
</evidence>
<reference evidence="2" key="3">
    <citation type="submission" date="2025-09" db="UniProtKB">
        <authorList>
            <consortium name="Ensembl"/>
        </authorList>
    </citation>
    <scope>IDENTIFICATION</scope>
</reference>
<dbReference type="AlphaFoldDB" id="A0AAQ6IEF8"/>
<dbReference type="PANTHER" id="PTHR33332">
    <property type="entry name" value="REVERSE TRANSCRIPTASE DOMAIN-CONTAINING PROTEIN"/>
    <property type="match status" value="1"/>
</dbReference>
<dbReference type="Proteomes" id="UP000265040">
    <property type="component" value="Chromosome 6"/>
</dbReference>
<dbReference type="InterPro" id="IPR000477">
    <property type="entry name" value="RT_dom"/>
</dbReference>